<organism evidence="4 5">
    <name type="scientific">Reticulibacter mediterranei</name>
    <dbReference type="NCBI Taxonomy" id="2778369"/>
    <lineage>
        <taxon>Bacteria</taxon>
        <taxon>Bacillati</taxon>
        <taxon>Chloroflexota</taxon>
        <taxon>Ktedonobacteria</taxon>
        <taxon>Ktedonobacterales</taxon>
        <taxon>Reticulibacteraceae</taxon>
        <taxon>Reticulibacter</taxon>
    </lineage>
</organism>
<gene>
    <name evidence="4" type="ORF">KSF_006010</name>
</gene>
<dbReference type="InterPro" id="IPR013094">
    <property type="entry name" value="AB_hydrolase_3"/>
</dbReference>
<comment type="similarity">
    <text evidence="1">Belongs to the 'GDXG' lipolytic enzyme family.</text>
</comment>
<dbReference type="Gene3D" id="3.40.50.1820">
    <property type="entry name" value="alpha/beta hydrolase"/>
    <property type="match status" value="1"/>
</dbReference>
<dbReference type="AlphaFoldDB" id="A0A8J3IDG9"/>
<dbReference type="InterPro" id="IPR050300">
    <property type="entry name" value="GDXG_lipolytic_enzyme"/>
</dbReference>
<evidence type="ECO:0000313" key="4">
    <source>
        <dbReference type="EMBL" id="GHO90553.1"/>
    </source>
</evidence>
<dbReference type="Pfam" id="PF07859">
    <property type="entry name" value="Abhydrolase_3"/>
    <property type="match status" value="1"/>
</dbReference>
<dbReference type="Proteomes" id="UP000597444">
    <property type="component" value="Unassembled WGS sequence"/>
</dbReference>
<dbReference type="EMBL" id="BNJK01000001">
    <property type="protein sequence ID" value="GHO90553.1"/>
    <property type="molecule type" value="Genomic_DNA"/>
</dbReference>
<dbReference type="FunFam" id="3.40.50.1820:FF:000089">
    <property type="entry name" value="Alpha/beta hydrolase"/>
    <property type="match status" value="1"/>
</dbReference>
<dbReference type="PANTHER" id="PTHR48081">
    <property type="entry name" value="AB HYDROLASE SUPERFAMILY PROTEIN C4A8.06C"/>
    <property type="match status" value="1"/>
</dbReference>
<dbReference type="RefSeq" id="WP_220201506.1">
    <property type="nucleotide sequence ID" value="NZ_BNJK01000001.1"/>
</dbReference>
<dbReference type="InterPro" id="IPR029058">
    <property type="entry name" value="AB_hydrolase_fold"/>
</dbReference>
<protein>
    <submittedName>
        <fullName evidence="4">Acetylhydrolase</fullName>
    </submittedName>
</protein>
<dbReference type="PANTHER" id="PTHR48081:SF8">
    <property type="entry name" value="ALPHA_BETA HYDROLASE FOLD-3 DOMAIN-CONTAINING PROTEIN-RELATED"/>
    <property type="match status" value="1"/>
</dbReference>
<reference evidence="4" key="1">
    <citation type="submission" date="2020-10" db="EMBL/GenBank/DDBJ databases">
        <title>Taxonomic study of unclassified bacteria belonging to the class Ktedonobacteria.</title>
        <authorList>
            <person name="Yabe S."/>
            <person name="Wang C.M."/>
            <person name="Zheng Y."/>
            <person name="Sakai Y."/>
            <person name="Cavaletti L."/>
            <person name="Monciardini P."/>
            <person name="Donadio S."/>
        </authorList>
    </citation>
    <scope>NUCLEOTIDE SEQUENCE</scope>
    <source>
        <strain evidence="4">ID150040</strain>
    </source>
</reference>
<dbReference type="SUPFAM" id="SSF53474">
    <property type="entry name" value="alpha/beta-Hydrolases"/>
    <property type="match status" value="1"/>
</dbReference>
<evidence type="ECO:0000259" key="3">
    <source>
        <dbReference type="Pfam" id="PF07859"/>
    </source>
</evidence>
<feature type="domain" description="Alpha/beta hydrolase fold-3" evidence="3">
    <location>
        <begin position="77"/>
        <end position="283"/>
    </location>
</feature>
<evidence type="ECO:0000256" key="2">
    <source>
        <dbReference type="ARBA" id="ARBA00022801"/>
    </source>
</evidence>
<dbReference type="PROSITE" id="PS01173">
    <property type="entry name" value="LIPASE_GDXG_HIS"/>
    <property type="match status" value="1"/>
</dbReference>
<name>A0A8J3IDG9_9CHLR</name>
<sequence>MPLDPQAQALLTAAAGAPPLNTLSPAAARQFMRESLIPLGGEPEPVHMVEDREVSGPQGTIPVRIYTPEGQGPFPVLIFFHGGGWVIGDLDTHDAICRSLTRSAGCVTVSVDYRLAPEHKYPAARDDCYAATKWVAENARSFNGDPERLAVGGDSAGGGLAAVVTLMARDQGGPHLAYQFLIYPVTDYYKPGTPSYQENAEGYFLTRDDMIWFWDHYMSSEEARHPYASPLRAESLHSLPPAMVITAEFDPLRDEGEQYATRLRETGISVVSIRYPGQMHLFMNMAGAIDQGKRALADVSTGLRFAFRF</sequence>
<accession>A0A8J3IDG9</accession>
<evidence type="ECO:0000313" key="5">
    <source>
        <dbReference type="Proteomes" id="UP000597444"/>
    </source>
</evidence>
<proteinExistence type="inferred from homology"/>
<dbReference type="GO" id="GO:0016787">
    <property type="term" value="F:hydrolase activity"/>
    <property type="evidence" value="ECO:0007669"/>
    <property type="project" value="UniProtKB-KW"/>
</dbReference>
<comment type="caution">
    <text evidence="4">The sequence shown here is derived from an EMBL/GenBank/DDBJ whole genome shotgun (WGS) entry which is preliminary data.</text>
</comment>
<evidence type="ECO:0000256" key="1">
    <source>
        <dbReference type="ARBA" id="ARBA00010515"/>
    </source>
</evidence>
<keyword evidence="2" id="KW-0378">Hydrolase</keyword>
<dbReference type="InterPro" id="IPR002168">
    <property type="entry name" value="Lipase_GDXG_HIS_AS"/>
</dbReference>
<keyword evidence="5" id="KW-1185">Reference proteome</keyword>